<dbReference type="STRING" id="906968.Trebr_0354"/>
<feature type="domain" description="Guanylate cyclase" evidence="3">
    <location>
        <begin position="55"/>
        <end position="198"/>
    </location>
</feature>
<dbReference type="PANTHER" id="PTHR16305">
    <property type="entry name" value="TESTICULAR SOLUBLE ADENYLYL CYCLASE"/>
    <property type="match status" value="1"/>
</dbReference>
<dbReference type="InterPro" id="IPR041664">
    <property type="entry name" value="AAA_16"/>
</dbReference>
<evidence type="ECO:0000256" key="1">
    <source>
        <dbReference type="ARBA" id="ARBA00022741"/>
    </source>
</evidence>
<dbReference type="eggNOG" id="COG2114">
    <property type="taxonomic scope" value="Bacteria"/>
</dbReference>
<gene>
    <name evidence="4" type="ordered locus">Trebr_0354</name>
</gene>
<dbReference type="Pfam" id="PF13191">
    <property type="entry name" value="AAA_16"/>
    <property type="match status" value="1"/>
</dbReference>
<dbReference type="SMART" id="SM00028">
    <property type="entry name" value="TPR"/>
    <property type="match status" value="2"/>
</dbReference>
<dbReference type="InterPro" id="IPR001054">
    <property type="entry name" value="A/G_cyclase"/>
</dbReference>
<dbReference type="Gene3D" id="1.25.40.10">
    <property type="entry name" value="Tetratricopeptide repeat domain"/>
    <property type="match status" value="2"/>
</dbReference>
<dbReference type="PROSITE" id="PS50125">
    <property type="entry name" value="GUANYLATE_CYCLASE_2"/>
    <property type="match status" value="2"/>
</dbReference>
<keyword evidence="1" id="KW-0547">Nucleotide-binding</keyword>
<keyword evidence="5" id="KW-1185">Reference proteome</keyword>
<sequence length="1473" mass="165403">MCKNDCVRCKTLTGFIPSRREVASIITYLPHRIVNQLDECPCCVFERNKEQLRGTVVYIDLVGFTPIVLNYIKDARGPIENLSEIFFEYFNRLIEPIQKLGGSVYQIAGDSLLIGFELLAGETEYTNWNRAWTAVQICCANSAAYNAECKERNGFELVPKTGVGFGDFYQLIVGKRGNLHTLDAAADSDTVSLGSDAEPLDSAHPYAGEQYFTAIICGRAVDDAVNSEKSCKPARIVLAASAMSAMRKYVAAPPACTPIGDSFYELSPAGDWHGDYDPVQCELELNRKIDELSNERFFGRALSFTAPQLHEQIIKNFKLFSGEYRDVSCVMVQVSGDFIDTVGDDRQFSAGFGNFSNLYDIIQEDALRFGGFLLKPDISDKGNVFPVLFGAPNAIENAEKKAVLFSDALYKKSIQLPFVDALSIGIASGKVYCGEIGSKMRKDFSVVGVTVNLASRFMTASGKNCIFTDEATKNAIPDLCEFSEKMLIKAKGFTEPQPVYRILSVRHAGGSRKKSVLIGRREELEFLKSRQKLSEAGNRLITGIIGDAGMGKSLLVETLLEDIGRGRSVPEIICGSCYQYEQTTTFYPWREIVRTMFDIPEACRPEELEELLREKTEQLFSDEQKKWTVPFFIMMGCLVEEPDEIKDIDPSIKQMKIFSLVNHILSDRAQDHPVVIVIEDIHWIDHLSLKLVEYLGAAVADSPVHFILPSRQEDCFAHVKSCHNVSVLHLKKLEHDAAFELAQRLLNSESEEAVLIEKIIGAADCNPFFIENIVLNLVSEGSLQELDTGKRRLVKSIDQIVIPSSIQGIILSRLDSLKFDEQIIIKTASVMGRTFIPEILQAVIPPSIPENVFKTALYHCEANNFILCEQAETVNYIFKHVMIRDALYNTLLERTRHEINKLLLLYLEHAFKDNLIPICERLAYHSIESGDTERIITYSLMAASKAEKQYAIQESVHHYENALRSIENSGDALVLKKLGSVQLRLASVYRQSGEYRKAVALYNEAKKSAASKMELAEIWRGVGHCYQEQGSFSDAIGALETSLKLLGIHTPKRPVYIGLSLVREVLVQVCNWLFFKDSAIQAKNAQIDRIEKICQNFLVLDKLYYFDRAEKLAWSTIAGHNMAAKLAGRSDIRCISNADYGVTLLSIGMLKLSRHQFGIAEKASEAMSNATVSSIYKARYAFFYLFYNQPIRSMQLLEEAVAHFRNAGEMWELMTAEGALAQNYFLISDVRKSEKAYRESGDIATRLNSPMHIGWAYNKIPFIKYLCAELAAREAEQVLKKGIKLSASTNDHMTLCIHYGHLCYIAEKEKNVQKTVEYVRQIMRENEKYPVNIPHVKISYVNAAEGILFVLERIADGAVDASDLPCSVFKLEKLLRRALKQAERLGETFDLIKGGALRAQARYARYSGNTGKAARLALLASDFLKTTPFRWEYANALLETARCIPERAEACRSKARRIFTECGMHGEAQRMGE</sequence>
<dbReference type="GO" id="GO:0005524">
    <property type="term" value="F:ATP binding"/>
    <property type="evidence" value="ECO:0007669"/>
    <property type="project" value="UniProtKB-KW"/>
</dbReference>
<dbReference type="GO" id="GO:0009190">
    <property type="term" value="P:cyclic nucleotide biosynthetic process"/>
    <property type="evidence" value="ECO:0007669"/>
    <property type="project" value="InterPro"/>
</dbReference>
<dbReference type="GO" id="GO:0005737">
    <property type="term" value="C:cytoplasm"/>
    <property type="evidence" value="ECO:0007669"/>
    <property type="project" value="TreeGrafter"/>
</dbReference>
<dbReference type="Gene3D" id="3.30.70.1230">
    <property type="entry name" value="Nucleotide cyclase"/>
    <property type="match status" value="2"/>
</dbReference>
<reference evidence="5" key="1">
    <citation type="submission" date="2011-04" db="EMBL/GenBank/DDBJ databases">
        <title>The complete genome of Treponema brennaborense DSM 12168.</title>
        <authorList>
            <person name="Lucas S."/>
            <person name="Han J."/>
            <person name="Lapidus A."/>
            <person name="Bruce D."/>
            <person name="Goodwin L."/>
            <person name="Pitluck S."/>
            <person name="Peters L."/>
            <person name="Kyrpides N."/>
            <person name="Mavromatis K."/>
            <person name="Ivanova N."/>
            <person name="Mikhailova N."/>
            <person name="Pagani I."/>
            <person name="Teshima H."/>
            <person name="Detter J.C."/>
            <person name="Tapia R."/>
            <person name="Han C."/>
            <person name="Land M."/>
            <person name="Hauser L."/>
            <person name="Markowitz V."/>
            <person name="Cheng J.-F."/>
            <person name="Hugenholtz P."/>
            <person name="Woyke T."/>
            <person name="Wu D."/>
            <person name="Gronow S."/>
            <person name="Wellnitz S."/>
            <person name="Brambilla E."/>
            <person name="Klenk H.-P."/>
            <person name="Eisen J.A."/>
        </authorList>
    </citation>
    <scope>NUCLEOTIDE SEQUENCE [LARGE SCALE GENOMIC DNA]</scope>
    <source>
        <strain evidence="5">DSM 12168 / CIP 105900 / DD5/3</strain>
    </source>
</reference>
<keyword evidence="2" id="KW-0067">ATP-binding</keyword>
<feature type="domain" description="Guanylate cyclase" evidence="3">
    <location>
        <begin position="422"/>
        <end position="458"/>
    </location>
</feature>
<protein>
    <submittedName>
        <fullName evidence="4">Tetratricopeptide TPR_1 repeat-containing protein</fullName>
    </submittedName>
</protein>
<dbReference type="Pfam" id="PF00211">
    <property type="entry name" value="Guanylate_cyc"/>
    <property type="match status" value="1"/>
</dbReference>
<dbReference type="PANTHER" id="PTHR16305:SF28">
    <property type="entry name" value="GUANYLATE CYCLASE DOMAIN-CONTAINING PROTEIN"/>
    <property type="match status" value="1"/>
</dbReference>
<evidence type="ECO:0000259" key="3">
    <source>
        <dbReference type="PROSITE" id="PS50125"/>
    </source>
</evidence>
<name>F4LN15_TREBD</name>
<organism evidence="4 5">
    <name type="scientific">Treponema brennaborense (strain DSM 12168 / CIP 105900 / DD5/3)</name>
    <dbReference type="NCBI Taxonomy" id="906968"/>
    <lineage>
        <taxon>Bacteria</taxon>
        <taxon>Pseudomonadati</taxon>
        <taxon>Spirochaetota</taxon>
        <taxon>Spirochaetia</taxon>
        <taxon>Spirochaetales</taxon>
        <taxon>Treponemataceae</taxon>
        <taxon>Treponema</taxon>
    </lineage>
</organism>
<dbReference type="InterPro" id="IPR029787">
    <property type="entry name" value="Nucleotide_cyclase"/>
</dbReference>
<evidence type="ECO:0000313" key="5">
    <source>
        <dbReference type="Proteomes" id="UP000006546"/>
    </source>
</evidence>
<dbReference type="KEGG" id="tbe:Trebr_0354"/>
<dbReference type="InterPro" id="IPR019734">
    <property type="entry name" value="TPR_rpt"/>
</dbReference>
<dbReference type="HOGENOM" id="CLU_004435_4_0_12"/>
<dbReference type="CDD" id="cd07302">
    <property type="entry name" value="CHD"/>
    <property type="match status" value="1"/>
</dbReference>
<dbReference type="InterPro" id="IPR011990">
    <property type="entry name" value="TPR-like_helical_dom_sf"/>
</dbReference>
<dbReference type="RefSeq" id="WP_013757520.1">
    <property type="nucleotide sequence ID" value="NC_015500.1"/>
</dbReference>
<dbReference type="SUPFAM" id="SSF48452">
    <property type="entry name" value="TPR-like"/>
    <property type="match status" value="2"/>
</dbReference>
<proteinExistence type="predicted"/>
<dbReference type="InterPro" id="IPR027417">
    <property type="entry name" value="P-loop_NTPase"/>
</dbReference>
<evidence type="ECO:0000313" key="4">
    <source>
        <dbReference type="EMBL" id="AEE15801.1"/>
    </source>
</evidence>
<dbReference type="GO" id="GO:0035556">
    <property type="term" value="P:intracellular signal transduction"/>
    <property type="evidence" value="ECO:0007669"/>
    <property type="project" value="InterPro"/>
</dbReference>
<dbReference type="GO" id="GO:0004016">
    <property type="term" value="F:adenylate cyclase activity"/>
    <property type="evidence" value="ECO:0007669"/>
    <property type="project" value="UniProtKB-ARBA"/>
</dbReference>
<dbReference type="eggNOG" id="COG3899">
    <property type="taxonomic scope" value="Bacteria"/>
</dbReference>
<dbReference type="Gene3D" id="3.40.50.300">
    <property type="entry name" value="P-loop containing nucleotide triphosphate hydrolases"/>
    <property type="match status" value="1"/>
</dbReference>
<dbReference type="SUPFAM" id="SSF55073">
    <property type="entry name" value="Nucleotide cyclase"/>
    <property type="match status" value="2"/>
</dbReference>
<dbReference type="Proteomes" id="UP000006546">
    <property type="component" value="Chromosome"/>
</dbReference>
<dbReference type="SUPFAM" id="SSF52540">
    <property type="entry name" value="P-loop containing nucleoside triphosphate hydrolases"/>
    <property type="match status" value="1"/>
</dbReference>
<evidence type="ECO:0000256" key="2">
    <source>
        <dbReference type="ARBA" id="ARBA00022840"/>
    </source>
</evidence>
<accession>F4LN15</accession>
<dbReference type="EMBL" id="CP002696">
    <property type="protein sequence ID" value="AEE15801.1"/>
    <property type="molecule type" value="Genomic_DNA"/>
</dbReference>